<dbReference type="EMBL" id="JASCZI010211672">
    <property type="protein sequence ID" value="MED6195740.1"/>
    <property type="molecule type" value="Genomic_DNA"/>
</dbReference>
<dbReference type="Proteomes" id="UP001341840">
    <property type="component" value="Unassembled WGS sequence"/>
</dbReference>
<keyword evidence="2" id="KW-1185">Reference proteome</keyword>
<evidence type="ECO:0000313" key="2">
    <source>
        <dbReference type="Proteomes" id="UP001341840"/>
    </source>
</evidence>
<dbReference type="InterPro" id="IPR051213">
    <property type="entry name" value="START_lipid_transfer"/>
</dbReference>
<dbReference type="PANTHER" id="PTHR19308">
    <property type="entry name" value="PHOSPHATIDYLCHOLINE TRANSFER PROTEIN"/>
    <property type="match status" value="1"/>
</dbReference>
<protein>
    <submittedName>
        <fullName evidence="1">Uncharacterized protein</fullName>
    </submittedName>
</protein>
<comment type="caution">
    <text evidence="1">The sequence shown here is derived from an EMBL/GenBank/DDBJ whole genome shotgun (WGS) entry which is preliminary data.</text>
</comment>
<proteinExistence type="predicted"/>
<gene>
    <name evidence="1" type="ORF">PIB30_040919</name>
</gene>
<reference evidence="1 2" key="1">
    <citation type="journal article" date="2023" name="Plants (Basel)">
        <title>Bridging the Gap: Combining Genomics and Transcriptomics Approaches to Understand Stylosanthes scabra, an Orphan Legume from the Brazilian Caatinga.</title>
        <authorList>
            <person name="Ferreira-Neto J.R.C."/>
            <person name="da Silva M.D."/>
            <person name="Binneck E."/>
            <person name="de Melo N.F."/>
            <person name="da Silva R.H."/>
            <person name="de Melo A.L.T.M."/>
            <person name="Pandolfi V."/>
            <person name="Bustamante F.O."/>
            <person name="Brasileiro-Vidal A.C."/>
            <person name="Benko-Iseppon A.M."/>
        </authorList>
    </citation>
    <scope>NUCLEOTIDE SEQUENCE [LARGE SCALE GENOMIC DNA]</scope>
    <source>
        <tissue evidence="1">Leaves</tissue>
    </source>
</reference>
<dbReference type="PANTHER" id="PTHR19308:SF50">
    <property type="entry name" value="PROTEIN CP5, PUTATIVE-RELATED"/>
    <property type="match status" value="1"/>
</dbReference>
<sequence>MLLDLFGVRTNDLFYISVESKRAKGKLSACEVILFHHEEMGIPWEIAKIGVKKGMWGTVQKIEPGLRAYQHVRTSGSTPSRHAFLAGVNTKVDPEYLENVGSAANRSEINENPTSSEKPNGVNIPKLLVIGGAVALACSIDRGLVAKYAIFGVARRFANIGRR</sequence>
<accession>A0ABU6XFZ7</accession>
<evidence type="ECO:0000313" key="1">
    <source>
        <dbReference type="EMBL" id="MED6195740.1"/>
    </source>
</evidence>
<organism evidence="1 2">
    <name type="scientific">Stylosanthes scabra</name>
    <dbReference type="NCBI Taxonomy" id="79078"/>
    <lineage>
        <taxon>Eukaryota</taxon>
        <taxon>Viridiplantae</taxon>
        <taxon>Streptophyta</taxon>
        <taxon>Embryophyta</taxon>
        <taxon>Tracheophyta</taxon>
        <taxon>Spermatophyta</taxon>
        <taxon>Magnoliopsida</taxon>
        <taxon>eudicotyledons</taxon>
        <taxon>Gunneridae</taxon>
        <taxon>Pentapetalae</taxon>
        <taxon>rosids</taxon>
        <taxon>fabids</taxon>
        <taxon>Fabales</taxon>
        <taxon>Fabaceae</taxon>
        <taxon>Papilionoideae</taxon>
        <taxon>50 kb inversion clade</taxon>
        <taxon>dalbergioids sensu lato</taxon>
        <taxon>Dalbergieae</taxon>
        <taxon>Pterocarpus clade</taxon>
        <taxon>Stylosanthes</taxon>
    </lineage>
</organism>
<name>A0ABU6XFZ7_9FABA</name>